<proteinExistence type="predicted"/>
<name>A0A1E5XJ51_9HYPH</name>
<keyword evidence="3" id="KW-1185">Reference proteome</keyword>
<evidence type="ECO:0000259" key="1">
    <source>
        <dbReference type="Pfam" id="PF13788"/>
    </source>
</evidence>
<dbReference type="InterPro" id="IPR025438">
    <property type="entry name" value="DUF4180"/>
</dbReference>
<feature type="domain" description="DUF4180" evidence="1">
    <location>
        <begin position="15"/>
        <end position="115"/>
    </location>
</feature>
<dbReference type="AlphaFoldDB" id="A0A1E5XJ51"/>
<dbReference type="Pfam" id="PF13788">
    <property type="entry name" value="DUF4180"/>
    <property type="match status" value="1"/>
</dbReference>
<dbReference type="RefSeq" id="WP_069912099.1">
    <property type="nucleotide sequence ID" value="NZ_LAJE02000363.1"/>
</dbReference>
<sequence length="115" mass="12519">MQSTAIKGVNVGFYEGPVIAAEADSNDVIGSTYGLGIDLIAIPVDHLVDDFFWLSTGLAGAVLQKFQQYGFRVAILGDISRFTAESPSLRDFIYESNRRGQVMFLADQAALEARL</sequence>
<evidence type="ECO:0000313" key="3">
    <source>
        <dbReference type="Proteomes" id="UP000095463"/>
    </source>
</evidence>
<dbReference type="OrthoDB" id="8595425at2"/>
<comment type="caution">
    <text evidence="2">The sequence shown here is derived from an EMBL/GenBank/DDBJ whole genome shotgun (WGS) entry which is preliminary data.</text>
</comment>
<reference evidence="2 3" key="1">
    <citation type="journal article" date="2015" name="Genome Announc.">
        <title>Genome Assemblies of Three Soil-Associated Devosia species: D. insulae, D. limi, and D. soli.</title>
        <authorList>
            <person name="Hassan Y.I."/>
            <person name="Lepp D."/>
            <person name="Zhou T."/>
        </authorList>
    </citation>
    <scope>NUCLEOTIDE SEQUENCE [LARGE SCALE GENOMIC DNA]</scope>
    <source>
        <strain evidence="2 3">DS-56</strain>
    </source>
</reference>
<accession>A0A1E5XJ51</accession>
<evidence type="ECO:0000313" key="2">
    <source>
        <dbReference type="EMBL" id="OEO28618.1"/>
    </source>
</evidence>
<dbReference type="Proteomes" id="UP000095463">
    <property type="component" value="Unassembled WGS sequence"/>
</dbReference>
<gene>
    <name evidence="2" type="ORF">VW23_004040</name>
</gene>
<organism evidence="2 3">
    <name type="scientific">Devosia insulae DS-56</name>
    <dbReference type="NCBI Taxonomy" id="1116389"/>
    <lineage>
        <taxon>Bacteria</taxon>
        <taxon>Pseudomonadati</taxon>
        <taxon>Pseudomonadota</taxon>
        <taxon>Alphaproteobacteria</taxon>
        <taxon>Hyphomicrobiales</taxon>
        <taxon>Devosiaceae</taxon>
        <taxon>Devosia</taxon>
    </lineage>
</organism>
<dbReference type="EMBL" id="LAJE02000363">
    <property type="protein sequence ID" value="OEO28618.1"/>
    <property type="molecule type" value="Genomic_DNA"/>
</dbReference>
<protein>
    <recommendedName>
        <fullName evidence="1">DUF4180 domain-containing protein</fullName>
    </recommendedName>
</protein>